<accession>X1A5D6</accession>
<dbReference type="InterPro" id="IPR019734">
    <property type="entry name" value="TPR_rpt"/>
</dbReference>
<name>X1A5D6_9ZZZZ</name>
<protein>
    <submittedName>
        <fullName evidence="1">Uncharacterized protein</fullName>
    </submittedName>
</protein>
<sequence length="303" mass="35183">MIVVPVAFVLLSIPFLPMVVPTLPVEQLVKFVGKMGVDAGVRTENRRITQLPQHIADRFGWEEMVEQVNDVYNNIPSEEKEKVGIMTGNWGQAGAIHLLGRKYDLPEPISLQGWYYFETLRKHQFKDTYLSIGLSRGNLQNIFEEVVQKDIYTNSYCMPDENNKCICLCRKPKYDLRDYWLMDRNIDPHFVEILQNESVLAAIAYYHECRKKNPSIMMFSERQINSLGYKYLRKGKLEDAIALFKLNVEVYPASSNVYDSLGEGYMENSQYELAIKNYKKSLELNPNNANAREMLKKLEKNKL</sequence>
<dbReference type="Gene3D" id="1.25.40.10">
    <property type="entry name" value="Tetratricopeptide repeat domain"/>
    <property type="match status" value="1"/>
</dbReference>
<dbReference type="PROSITE" id="PS50005">
    <property type="entry name" value="TPR"/>
    <property type="match status" value="2"/>
</dbReference>
<dbReference type="SMART" id="SM00028">
    <property type="entry name" value="TPR"/>
    <property type="match status" value="2"/>
</dbReference>
<dbReference type="AlphaFoldDB" id="X1A5D6"/>
<dbReference type="PROSITE" id="PS50293">
    <property type="entry name" value="TPR_REGION"/>
    <property type="match status" value="1"/>
</dbReference>
<dbReference type="SUPFAM" id="SSF48452">
    <property type="entry name" value="TPR-like"/>
    <property type="match status" value="1"/>
</dbReference>
<dbReference type="InterPro" id="IPR011990">
    <property type="entry name" value="TPR-like_helical_dom_sf"/>
</dbReference>
<dbReference type="EMBL" id="BART01006539">
    <property type="protein sequence ID" value="GAG65402.1"/>
    <property type="molecule type" value="Genomic_DNA"/>
</dbReference>
<organism evidence="1">
    <name type="scientific">marine sediment metagenome</name>
    <dbReference type="NCBI Taxonomy" id="412755"/>
    <lineage>
        <taxon>unclassified sequences</taxon>
        <taxon>metagenomes</taxon>
        <taxon>ecological metagenomes</taxon>
    </lineage>
</organism>
<dbReference type="Pfam" id="PF13414">
    <property type="entry name" value="TPR_11"/>
    <property type="match status" value="1"/>
</dbReference>
<gene>
    <name evidence="1" type="ORF">S01H4_14918</name>
</gene>
<comment type="caution">
    <text evidence="1">The sequence shown here is derived from an EMBL/GenBank/DDBJ whole genome shotgun (WGS) entry which is preliminary data.</text>
</comment>
<reference evidence="1" key="1">
    <citation type="journal article" date="2014" name="Front. Microbiol.">
        <title>High frequency of phylogenetically diverse reductive dehalogenase-homologous genes in deep subseafloor sedimentary metagenomes.</title>
        <authorList>
            <person name="Kawai M."/>
            <person name="Futagami T."/>
            <person name="Toyoda A."/>
            <person name="Takaki Y."/>
            <person name="Nishi S."/>
            <person name="Hori S."/>
            <person name="Arai W."/>
            <person name="Tsubouchi T."/>
            <person name="Morono Y."/>
            <person name="Uchiyama I."/>
            <person name="Ito T."/>
            <person name="Fujiyama A."/>
            <person name="Inagaki F."/>
            <person name="Takami H."/>
        </authorList>
    </citation>
    <scope>NUCLEOTIDE SEQUENCE</scope>
    <source>
        <strain evidence="1">Expedition CK06-06</strain>
    </source>
</reference>
<proteinExistence type="predicted"/>
<evidence type="ECO:0000313" key="1">
    <source>
        <dbReference type="EMBL" id="GAG65402.1"/>
    </source>
</evidence>